<keyword evidence="5 6" id="KW-0472">Membrane</keyword>
<protein>
    <recommendedName>
        <fullName evidence="6">SURF1-like protein</fullName>
    </recommendedName>
</protein>
<dbReference type="InterPro" id="IPR045214">
    <property type="entry name" value="Surf1/Surf4"/>
</dbReference>
<dbReference type="Pfam" id="PF02104">
    <property type="entry name" value="SURF1"/>
    <property type="match status" value="1"/>
</dbReference>
<evidence type="ECO:0000256" key="1">
    <source>
        <dbReference type="ARBA" id="ARBA00004370"/>
    </source>
</evidence>
<comment type="subcellular location">
    <subcellularLocation>
        <location evidence="6">Cell membrane</location>
        <topology evidence="6">Multi-pass membrane protein</topology>
    </subcellularLocation>
    <subcellularLocation>
        <location evidence="1">Membrane</location>
    </subcellularLocation>
</comment>
<evidence type="ECO:0000313" key="7">
    <source>
        <dbReference type="EMBL" id="MFC3266081.1"/>
    </source>
</evidence>
<dbReference type="Proteomes" id="UP001595536">
    <property type="component" value="Unassembled WGS sequence"/>
</dbReference>
<dbReference type="PANTHER" id="PTHR23427:SF2">
    <property type="entry name" value="SURFEIT LOCUS PROTEIN 1"/>
    <property type="match status" value="1"/>
</dbReference>
<gene>
    <name evidence="7" type="ORF">ACFOEX_06925</name>
</gene>
<evidence type="ECO:0000313" key="8">
    <source>
        <dbReference type="Proteomes" id="UP001595536"/>
    </source>
</evidence>
<organism evidence="7 8">
    <name type="scientific">Camelimonas abortus</name>
    <dbReference type="NCBI Taxonomy" id="1017184"/>
    <lineage>
        <taxon>Bacteria</taxon>
        <taxon>Pseudomonadati</taxon>
        <taxon>Pseudomonadota</taxon>
        <taxon>Alphaproteobacteria</taxon>
        <taxon>Hyphomicrobiales</taxon>
        <taxon>Chelatococcaceae</taxon>
        <taxon>Camelimonas</taxon>
    </lineage>
</organism>
<evidence type="ECO:0000256" key="4">
    <source>
        <dbReference type="ARBA" id="ARBA00022989"/>
    </source>
</evidence>
<comment type="similarity">
    <text evidence="2 6">Belongs to the SURF1 family.</text>
</comment>
<dbReference type="InterPro" id="IPR002994">
    <property type="entry name" value="Surf1/Shy1"/>
</dbReference>
<dbReference type="PROSITE" id="PS50895">
    <property type="entry name" value="SURF1"/>
    <property type="match status" value="1"/>
</dbReference>
<keyword evidence="6" id="KW-1003">Cell membrane</keyword>
<proteinExistence type="inferred from homology"/>
<evidence type="ECO:0000256" key="6">
    <source>
        <dbReference type="RuleBase" id="RU363076"/>
    </source>
</evidence>
<evidence type="ECO:0000256" key="5">
    <source>
        <dbReference type="ARBA" id="ARBA00023136"/>
    </source>
</evidence>
<name>A0ABV7LE05_9HYPH</name>
<evidence type="ECO:0000256" key="2">
    <source>
        <dbReference type="ARBA" id="ARBA00007165"/>
    </source>
</evidence>
<dbReference type="CDD" id="cd06662">
    <property type="entry name" value="SURF1"/>
    <property type="match status" value="1"/>
</dbReference>
<feature type="transmembrane region" description="Helical" evidence="6">
    <location>
        <begin position="231"/>
        <end position="250"/>
    </location>
</feature>
<dbReference type="EMBL" id="JBHRUV010000030">
    <property type="protein sequence ID" value="MFC3266081.1"/>
    <property type="molecule type" value="Genomic_DNA"/>
</dbReference>
<feature type="transmembrane region" description="Helical" evidence="6">
    <location>
        <begin position="20"/>
        <end position="40"/>
    </location>
</feature>
<comment type="caution">
    <text evidence="7">The sequence shown here is derived from an EMBL/GenBank/DDBJ whole genome shotgun (WGS) entry which is preliminary data.</text>
</comment>
<keyword evidence="8" id="KW-1185">Reference proteome</keyword>
<keyword evidence="3 6" id="KW-0812">Transmembrane</keyword>
<sequence>MTGQPPSPAGDRRAPGVASLAILTVCALAALATLLSLGTWQMQRLAWKEGLIARISARAHGPAEPLPPESAWKTFDAEAEEYRRVRLSGRYDFARQTLVHANGPGAGGEVRPGYVVITPMTLPDGAVVLVNRGFIPMEMRGALAQTDARSPAGATVTGLLRASQKHDPFVPANDPAREEWFTRDIGEIAAARGLRRVAPFIVDADAAPGYREGPRGGLTVLSFPNRHLEYAMTWFGLALALVAVYVAWVWRWARSRRESRAAP</sequence>
<evidence type="ECO:0000256" key="3">
    <source>
        <dbReference type="ARBA" id="ARBA00022692"/>
    </source>
</evidence>
<reference evidence="8" key="1">
    <citation type="journal article" date="2019" name="Int. J. Syst. Evol. Microbiol.">
        <title>The Global Catalogue of Microorganisms (GCM) 10K type strain sequencing project: providing services to taxonomists for standard genome sequencing and annotation.</title>
        <authorList>
            <consortium name="The Broad Institute Genomics Platform"/>
            <consortium name="The Broad Institute Genome Sequencing Center for Infectious Disease"/>
            <person name="Wu L."/>
            <person name="Ma J."/>
        </authorList>
    </citation>
    <scope>NUCLEOTIDE SEQUENCE [LARGE SCALE GENOMIC DNA]</scope>
    <source>
        <strain evidence="8">CCM 7941</strain>
    </source>
</reference>
<dbReference type="RefSeq" id="WP_376831035.1">
    <property type="nucleotide sequence ID" value="NZ_JBHLWR010000006.1"/>
</dbReference>
<keyword evidence="4 6" id="KW-1133">Transmembrane helix</keyword>
<accession>A0ABV7LE05</accession>
<dbReference type="PANTHER" id="PTHR23427">
    <property type="entry name" value="SURFEIT LOCUS PROTEIN"/>
    <property type="match status" value="1"/>
</dbReference>